<dbReference type="PIRSF" id="PIRSF500064">
    <property type="entry name" value="GPAT"/>
    <property type="match status" value="1"/>
</dbReference>
<evidence type="ECO:0000256" key="17">
    <source>
        <dbReference type="ARBA" id="ARBA00023315"/>
    </source>
</evidence>
<evidence type="ECO:0000256" key="9">
    <source>
        <dbReference type="ARBA" id="ARBA00022679"/>
    </source>
</evidence>
<evidence type="ECO:0000256" key="3">
    <source>
        <dbReference type="ARBA" id="ARBA00005189"/>
    </source>
</evidence>
<evidence type="ECO:0000256" key="19">
    <source>
        <dbReference type="ARBA" id="ARBA00023344"/>
    </source>
</evidence>
<name>A0A5N4DIY5_CAMDR</name>
<gene>
    <name evidence="26" type="ORF">Cadr_000009549</name>
</gene>
<keyword evidence="8" id="KW-0597">Phosphoprotein</keyword>
<accession>A0A5N4DIY5</accession>
<dbReference type="GO" id="GO:0008654">
    <property type="term" value="P:phospholipid biosynthetic process"/>
    <property type="evidence" value="ECO:0007669"/>
    <property type="project" value="UniProtKB-KW"/>
</dbReference>
<keyword evidence="16" id="KW-1208">Phospholipid metabolism</keyword>
<dbReference type="AlphaFoldDB" id="A0A5N4DIY5"/>
<evidence type="ECO:0000256" key="8">
    <source>
        <dbReference type="ARBA" id="ARBA00022553"/>
    </source>
</evidence>
<comment type="caution">
    <text evidence="26">The sequence shown here is derived from an EMBL/GenBank/DDBJ whole genome shotgun (WGS) entry which is preliminary data.</text>
</comment>
<evidence type="ECO:0000256" key="11">
    <source>
        <dbReference type="ARBA" id="ARBA00022990"/>
    </source>
</evidence>
<dbReference type="InterPro" id="IPR045520">
    <property type="entry name" value="GPAT/DHAPAT_C"/>
</dbReference>
<reference evidence="26 27" key="1">
    <citation type="journal article" date="2019" name="Mol. Ecol. Resour.">
        <title>Improving Illumina assemblies with Hi-C and long reads: an example with the North African dromedary.</title>
        <authorList>
            <person name="Elbers J.P."/>
            <person name="Rogers M.F."/>
            <person name="Perelman P.L."/>
            <person name="Proskuryakova A.A."/>
            <person name="Serdyukova N.A."/>
            <person name="Johnson W.E."/>
            <person name="Horin P."/>
            <person name="Corander J."/>
            <person name="Murphy D."/>
            <person name="Burger P.A."/>
        </authorList>
    </citation>
    <scope>NUCLEOTIDE SEQUENCE [LARGE SCALE GENOMIC DNA]</scope>
    <source>
        <strain evidence="26">Drom800</strain>
        <tissue evidence="26">Blood</tissue>
    </source>
</reference>
<evidence type="ECO:0000256" key="6">
    <source>
        <dbReference type="ARBA" id="ARBA00017577"/>
    </source>
</evidence>
<dbReference type="CDD" id="cd07993">
    <property type="entry name" value="LPLAT_DHAPAT-like"/>
    <property type="match status" value="1"/>
</dbReference>
<evidence type="ECO:0000256" key="5">
    <source>
        <dbReference type="ARBA" id="ARBA00013113"/>
    </source>
</evidence>
<evidence type="ECO:0000256" key="18">
    <source>
        <dbReference type="ARBA" id="ARBA00023335"/>
    </source>
</evidence>
<evidence type="ECO:0000256" key="14">
    <source>
        <dbReference type="ARBA" id="ARBA00023136"/>
    </source>
</evidence>
<dbReference type="Pfam" id="PF01553">
    <property type="entry name" value="Acyltransferase"/>
    <property type="match status" value="1"/>
</dbReference>
<comment type="function">
    <text evidence="24">Mitochondrial membrane protein that catalyzes the essential first step of biosynthesis of glycerolipids such as triglycerides, phosphatidic acids and lysophosphatidic acids. Esterifies acyl-group from acyl-coenzyme A (acyl-CoA) to the sn-1 position of glycerol-3-phosphate, to produce lysophosphatidic acid. Has a narrow hydrophobic binding cleft that selects for a linear acyl chain. Catalytic activity is higher for substrates with a 16-carbon acyl chain.</text>
</comment>
<comment type="similarity">
    <text evidence="4">Belongs to the GPAT/DAPAT family.</text>
</comment>
<dbReference type="GO" id="GO:0006072">
    <property type="term" value="P:glycerol-3-phosphate metabolic process"/>
    <property type="evidence" value="ECO:0007669"/>
    <property type="project" value="TreeGrafter"/>
</dbReference>
<evidence type="ECO:0000256" key="7">
    <source>
        <dbReference type="ARBA" id="ARBA00022516"/>
    </source>
</evidence>
<comment type="catalytic activity">
    <reaction evidence="18">
        <text>dodecanoyl-CoA + sn-glycerol 3-phosphate = 1-dodecanoyl-sn-glycerol 3-phosphate + CoA</text>
        <dbReference type="Rhea" id="RHEA:35727"/>
        <dbReference type="ChEBI" id="CHEBI:57287"/>
        <dbReference type="ChEBI" id="CHEBI:57375"/>
        <dbReference type="ChEBI" id="CHEBI:57597"/>
        <dbReference type="ChEBI" id="CHEBI:72682"/>
    </reaction>
    <physiologicalReaction direction="left-to-right" evidence="18">
        <dbReference type="Rhea" id="RHEA:35728"/>
    </physiologicalReaction>
</comment>
<proteinExistence type="inferred from homology"/>
<evidence type="ECO:0000256" key="24">
    <source>
        <dbReference type="ARBA" id="ARBA00049585"/>
    </source>
</evidence>
<evidence type="ECO:0000256" key="20">
    <source>
        <dbReference type="ARBA" id="ARBA00047480"/>
    </source>
</evidence>
<dbReference type="PANTHER" id="PTHR12563:SF16">
    <property type="entry name" value="GLYCEROL-3-PHOSPHATE ACYLTRANSFERASE 1, MITOCHONDRIAL"/>
    <property type="match status" value="1"/>
</dbReference>
<keyword evidence="7" id="KW-0444">Lipid biosynthesis</keyword>
<keyword evidence="17 26" id="KW-0012">Acyltransferase</keyword>
<dbReference type="GO" id="GO:0004366">
    <property type="term" value="F:glycerol-3-phosphate O-acyltransferase activity"/>
    <property type="evidence" value="ECO:0007669"/>
    <property type="project" value="UniProtKB-EC"/>
</dbReference>
<comment type="pathway">
    <text evidence="3">Lipid metabolism.</text>
</comment>
<dbReference type="PIRSF" id="PIRSF000437">
    <property type="entry name" value="GPAT_DHAPAT"/>
    <property type="match status" value="1"/>
</dbReference>
<comment type="subcellular location">
    <subcellularLocation>
        <location evidence="1">Mitochondrion outer membrane</location>
        <topology evidence="1">Peripheral membrane protein</topology>
    </subcellularLocation>
</comment>
<evidence type="ECO:0000313" key="26">
    <source>
        <dbReference type="EMBL" id="KAB1271036.1"/>
    </source>
</evidence>
<dbReference type="PANTHER" id="PTHR12563">
    <property type="entry name" value="GLYCEROL-3-PHOSPHATE ACYLTRANSFERASE"/>
    <property type="match status" value="1"/>
</dbReference>
<feature type="domain" description="Phospholipid/glycerol acyltransferase" evidence="25">
    <location>
        <begin position="215"/>
        <end position="328"/>
    </location>
</feature>
<dbReference type="InterPro" id="IPR041728">
    <property type="entry name" value="GPAT/DHAPAT_LPLAT"/>
</dbReference>
<keyword evidence="9 26" id="KW-0808">Transferase</keyword>
<dbReference type="Pfam" id="PF19277">
    <property type="entry name" value="GPAT_C"/>
    <property type="match status" value="2"/>
</dbReference>
<keyword evidence="12" id="KW-0443">Lipid metabolism</keyword>
<evidence type="ECO:0000256" key="22">
    <source>
        <dbReference type="ARBA" id="ARBA00048408"/>
    </source>
</evidence>
<evidence type="ECO:0000256" key="23">
    <source>
        <dbReference type="ARBA" id="ARBA00048672"/>
    </source>
</evidence>
<comment type="catalytic activity">
    <reaction evidence="19">
        <text>(9Z,12Z)-octadecadienoyl-CoA + sn-glycerol 3-phosphate = 1-(9Z,12Z)-octadecadienoyl-sn-glycero-3-phosphate + CoA</text>
        <dbReference type="Rhea" id="RHEA:37203"/>
        <dbReference type="ChEBI" id="CHEBI:57287"/>
        <dbReference type="ChEBI" id="CHEBI:57383"/>
        <dbReference type="ChEBI" id="CHEBI:57597"/>
        <dbReference type="ChEBI" id="CHEBI:74547"/>
    </reaction>
    <physiologicalReaction direction="left-to-right" evidence="19">
        <dbReference type="Rhea" id="RHEA:37204"/>
    </physiologicalReaction>
</comment>
<keyword evidence="13" id="KW-0496">Mitochondrion</keyword>
<keyword evidence="15" id="KW-0594">Phospholipid biosynthesis</keyword>
<evidence type="ECO:0000256" key="12">
    <source>
        <dbReference type="ARBA" id="ARBA00023098"/>
    </source>
</evidence>
<dbReference type="EMBL" id="JWIN03000011">
    <property type="protein sequence ID" value="KAB1271036.1"/>
    <property type="molecule type" value="Genomic_DNA"/>
</dbReference>
<comment type="pathway">
    <text evidence="2">Phospholipid metabolism; CDP-diacylglycerol biosynthesis; CDP-diacylglycerol from sn-glycerol 3-phosphate: step 1/3.</text>
</comment>
<evidence type="ECO:0000256" key="1">
    <source>
        <dbReference type="ARBA" id="ARBA00004450"/>
    </source>
</evidence>
<evidence type="ECO:0000256" key="16">
    <source>
        <dbReference type="ARBA" id="ARBA00023264"/>
    </source>
</evidence>
<comment type="catalytic activity">
    <reaction evidence="23">
        <text>sn-glycerol 3-phosphate + (9Z)-octadecenoyl-CoA = 1-(9Z-octadecenoyl)-sn-glycero-3-phosphate + CoA</text>
        <dbReference type="Rhea" id="RHEA:37199"/>
        <dbReference type="ChEBI" id="CHEBI:57287"/>
        <dbReference type="ChEBI" id="CHEBI:57387"/>
        <dbReference type="ChEBI" id="CHEBI:57597"/>
        <dbReference type="ChEBI" id="CHEBI:74544"/>
    </reaction>
    <physiologicalReaction direction="left-to-right" evidence="23">
        <dbReference type="Rhea" id="RHEA:37200"/>
    </physiologicalReaction>
</comment>
<organism evidence="26 27">
    <name type="scientific">Camelus dromedarius</name>
    <name type="common">Dromedary</name>
    <name type="synonym">Arabian camel</name>
    <dbReference type="NCBI Taxonomy" id="9838"/>
    <lineage>
        <taxon>Eukaryota</taxon>
        <taxon>Metazoa</taxon>
        <taxon>Chordata</taxon>
        <taxon>Craniata</taxon>
        <taxon>Vertebrata</taxon>
        <taxon>Euteleostomi</taxon>
        <taxon>Mammalia</taxon>
        <taxon>Eutheria</taxon>
        <taxon>Laurasiatheria</taxon>
        <taxon>Artiodactyla</taxon>
        <taxon>Tylopoda</taxon>
        <taxon>Camelidae</taxon>
        <taxon>Camelus</taxon>
    </lineage>
</organism>
<dbReference type="SMART" id="SM00563">
    <property type="entry name" value="PlsC"/>
    <property type="match status" value="1"/>
</dbReference>
<evidence type="ECO:0000259" key="25">
    <source>
        <dbReference type="SMART" id="SM00563"/>
    </source>
</evidence>
<comment type="catalytic activity">
    <reaction evidence="21">
        <text>sn-glycerol 3-phosphate + hexadecanoyl-CoA = 1-hexadecanoyl-sn-glycero-3-phosphate + CoA</text>
        <dbReference type="Rhea" id="RHEA:35723"/>
        <dbReference type="ChEBI" id="CHEBI:57287"/>
        <dbReference type="ChEBI" id="CHEBI:57379"/>
        <dbReference type="ChEBI" id="CHEBI:57518"/>
        <dbReference type="ChEBI" id="CHEBI:57597"/>
    </reaction>
    <physiologicalReaction direction="left-to-right" evidence="21">
        <dbReference type="Rhea" id="RHEA:35724"/>
    </physiologicalReaction>
</comment>
<evidence type="ECO:0000256" key="15">
    <source>
        <dbReference type="ARBA" id="ARBA00023209"/>
    </source>
</evidence>
<keyword evidence="14" id="KW-0472">Membrane</keyword>
<dbReference type="Proteomes" id="UP000299084">
    <property type="component" value="Unassembled WGS sequence"/>
</dbReference>
<evidence type="ECO:0000256" key="13">
    <source>
        <dbReference type="ARBA" id="ARBA00023128"/>
    </source>
</evidence>
<comment type="catalytic activity">
    <reaction evidence="20">
        <text>1-acyl-sn-glycero-3-phospho-(1'-sn-glycerol) + an acyl-CoA = a 1,2-diacyl-sn-glycero-3-phospho-(1'-sn-glycerol) + CoA</text>
        <dbReference type="Rhea" id="RHEA:33203"/>
        <dbReference type="ChEBI" id="CHEBI:57287"/>
        <dbReference type="ChEBI" id="CHEBI:58342"/>
        <dbReference type="ChEBI" id="CHEBI:64716"/>
        <dbReference type="ChEBI" id="CHEBI:64840"/>
    </reaction>
    <physiologicalReaction direction="left-to-right" evidence="20">
        <dbReference type="Rhea" id="RHEA:33204"/>
    </physiologicalReaction>
</comment>
<sequence length="910" mass="103114">MDESALTLGTIDVSYLPSSSEYSIGRCKHVNEEWGECGFRPTVFRSATLKWKESLMSRKRPFVGRCCYSCTPQSWDKFFNSSIPSLGLRNVIYINETHTRHRGWLARRLSYVLFIQERDVHRGMFATNVTENVLNSSRVQEAIGEVAAELNPDGSAQQQSKAVNKVRKRARKILQEMVATISPSMIRLTGWVLLKLFNSFFWNIQIHKGQLEMVKAATEVLVHMWFNKGGEEGRFSTLIHKLGGFFIRRRLDETPDGRKDILYRALLHGHIVELLRQQQFLEIFLEGTRSRSGKTSCARAGLLSVVVDTLSANTIPDILIIPVGISYDRIIEGHYNGEQLGKPKKNESLWSVARGVIRMLRKNYGCVRVDFAQPFSLKEYLESQSQKPVSAPLSLEQALLPAILPSRPINAADEGTDMSINESRNATDESFRRTLIANLAEHILFTASKSCAIMSTHIVACLLLYRHRQVCLQCHLEVFSGCGSILMFLGDQLLDQFSDLLCFGLLAVFLYVLTGIDLSTLVEDFFVMKEEVLARDFDLGFSGNSEDVVMHAIQLLGNCITITHTSKSDEFFITPSTTVPSVFELNFYSNGVLHVFILEAIIACSLYAVVKKRPPGGPASASAVSQEQLVRKAASLCYLLSNEGTISLVSEDFSIACSLFLEHFYRNIKCFSFREFLKLYIPLLGCSDLQANYVPCQTFYQICHETVGRFIQYGLLIVAEQDDQEDTSPGLAEQQWDKKLPEPLSWRSDEEDEDSDFGEEQRDCYLKVSQSKEHQQFITFLQSLLGPLLEAYSSAAIFIHNFSGPVPEPEYLQKLHRYLLSRTERNVAVYGTCVPVWLPLQAVPFWVPYMYMSESATYCLVKNAVKMFKDIGVFKETKQKRVSVLELSSTFLPQCNRQKLLEYILSFVVL</sequence>
<dbReference type="GO" id="GO:0005886">
    <property type="term" value="C:plasma membrane"/>
    <property type="evidence" value="ECO:0007669"/>
    <property type="project" value="InterPro"/>
</dbReference>
<evidence type="ECO:0000256" key="21">
    <source>
        <dbReference type="ARBA" id="ARBA00047573"/>
    </source>
</evidence>
<dbReference type="InterPro" id="IPR022284">
    <property type="entry name" value="GPAT/DHAPAT"/>
</dbReference>
<dbReference type="GO" id="GO:0006631">
    <property type="term" value="P:fatty acid metabolic process"/>
    <property type="evidence" value="ECO:0007669"/>
    <property type="project" value="TreeGrafter"/>
</dbReference>
<protein>
    <recommendedName>
        <fullName evidence="6">Glycerol-3-phosphate acyltransferase 1, mitochondrial</fullName>
        <ecNumber evidence="5">2.3.1.15</ecNumber>
    </recommendedName>
</protein>
<evidence type="ECO:0000256" key="2">
    <source>
        <dbReference type="ARBA" id="ARBA00004765"/>
    </source>
</evidence>
<dbReference type="InterPro" id="IPR002123">
    <property type="entry name" value="Plipid/glycerol_acylTrfase"/>
</dbReference>
<keyword evidence="10" id="KW-1000">Mitochondrion outer membrane</keyword>
<dbReference type="EC" id="2.3.1.15" evidence="5"/>
<evidence type="ECO:0000256" key="4">
    <source>
        <dbReference type="ARBA" id="ARBA00007937"/>
    </source>
</evidence>
<keyword evidence="11" id="KW-0007">Acetylation</keyword>
<evidence type="ECO:0000313" key="27">
    <source>
        <dbReference type="Proteomes" id="UP000299084"/>
    </source>
</evidence>
<dbReference type="SUPFAM" id="SSF69593">
    <property type="entry name" value="Glycerol-3-phosphate (1)-acyltransferase"/>
    <property type="match status" value="1"/>
</dbReference>
<dbReference type="GO" id="GO:0005741">
    <property type="term" value="C:mitochondrial outer membrane"/>
    <property type="evidence" value="ECO:0007669"/>
    <property type="project" value="UniProtKB-SubCell"/>
</dbReference>
<dbReference type="InterPro" id="IPR028354">
    <property type="entry name" value="GPAT_PlsB"/>
</dbReference>
<comment type="catalytic activity">
    <reaction evidence="22">
        <text>sn-glycerol 3-phosphate + octadecanoyl-CoA = 1-octadecanoyl-sn-glycero-3-phosphate + CoA</text>
        <dbReference type="Rhea" id="RHEA:37195"/>
        <dbReference type="ChEBI" id="CHEBI:57287"/>
        <dbReference type="ChEBI" id="CHEBI:57394"/>
        <dbReference type="ChEBI" id="CHEBI:57597"/>
        <dbReference type="ChEBI" id="CHEBI:74565"/>
    </reaction>
    <physiologicalReaction direction="left-to-right" evidence="22">
        <dbReference type="Rhea" id="RHEA:37196"/>
    </physiologicalReaction>
</comment>
<keyword evidence="27" id="KW-1185">Reference proteome</keyword>
<evidence type="ECO:0000256" key="10">
    <source>
        <dbReference type="ARBA" id="ARBA00022787"/>
    </source>
</evidence>
<dbReference type="GO" id="GO:0019432">
    <property type="term" value="P:triglyceride biosynthetic process"/>
    <property type="evidence" value="ECO:0007669"/>
    <property type="project" value="TreeGrafter"/>
</dbReference>